<keyword evidence="3" id="KW-1185">Reference proteome</keyword>
<dbReference type="PANTHER" id="PTHR21310">
    <property type="entry name" value="AMINOGLYCOSIDE PHOSPHOTRANSFERASE-RELATED-RELATED"/>
    <property type="match status" value="1"/>
</dbReference>
<dbReference type="CDD" id="cd05120">
    <property type="entry name" value="APH_ChoK_like"/>
    <property type="match status" value="1"/>
</dbReference>
<dbReference type="InterPro" id="IPR011009">
    <property type="entry name" value="Kinase-like_dom_sf"/>
</dbReference>
<name>A0A9P8HZ68_9PEZI</name>
<comment type="caution">
    <text evidence="2">The sequence shown here is derived from an EMBL/GenBank/DDBJ whole genome shotgun (WGS) entry which is preliminary data.</text>
</comment>
<evidence type="ECO:0000313" key="3">
    <source>
        <dbReference type="Proteomes" id="UP000698800"/>
    </source>
</evidence>
<dbReference type="OrthoDB" id="4177236at2759"/>
<dbReference type="PANTHER" id="PTHR21310:SF48">
    <property type="entry name" value="AMINOGLYCOSIDE PHOSPHOTRANSFERASE DOMAIN-CONTAINING PROTEIN"/>
    <property type="match status" value="1"/>
</dbReference>
<protein>
    <recommendedName>
        <fullName evidence="1">Aminoglycoside phosphotransferase domain-containing protein</fullName>
    </recommendedName>
</protein>
<dbReference type="EMBL" id="JAGHQL010000159">
    <property type="protein sequence ID" value="KAH0537164.1"/>
    <property type="molecule type" value="Genomic_DNA"/>
</dbReference>
<dbReference type="InterPro" id="IPR002575">
    <property type="entry name" value="Aminoglycoside_PTrfase"/>
</dbReference>
<evidence type="ECO:0000259" key="1">
    <source>
        <dbReference type="Pfam" id="PF01636"/>
    </source>
</evidence>
<dbReference type="InterPro" id="IPR051678">
    <property type="entry name" value="AGP_Transferase"/>
</dbReference>
<feature type="domain" description="Aminoglycoside phosphotransferase" evidence="1">
    <location>
        <begin position="34"/>
        <end position="219"/>
    </location>
</feature>
<dbReference type="SUPFAM" id="SSF56112">
    <property type="entry name" value="Protein kinase-like (PK-like)"/>
    <property type="match status" value="1"/>
</dbReference>
<sequence>MVVVVSDTFLVKYGNSVKEIEGWNLLFVEQYLKIPAPRLYAMFQESGEIFLVMEYIRGNLLRDVWPTLEERDKMTIVGKLKGILYSMRSLPSPGYFGNVLRGPFSDEFFWSMSSDPSISGPFRSGNELCSALVAKLKSNSEDPSKVEFFKTHLPQLLGRHPPTFTHTDLQQENIIVQEIDHGQLRDYKVFIIDWEDAGWFPSYWEYASLFIGFHWRDDWLAKAEHFVDPWPAEAAMMKFVYMQLALYCNC</sequence>
<reference evidence="2" key="1">
    <citation type="submission" date="2021-03" db="EMBL/GenBank/DDBJ databases">
        <title>Comparative genomics and phylogenomic investigation of the class Geoglossomycetes provide insights into ecological specialization and systematics.</title>
        <authorList>
            <person name="Melie T."/>
            <person name="Pirro S."/>
            <person name="Miller A.N."/>
            <person name="Quandt A."/>
        </authorList>
    </citation>
    <scope>NUCLEOTIDE SEQUENCE</scope>
    <source>
        <strain evidence="2">GBOQ0MN5Z8</strain>
    </source>
</reference>
<dbReference type="Gene3D" id="3.90.1200.10">
    <property type="match status" value="1"/>
</dbReference>
<dbReference type="Pfam" id="PF01636">
    <property type="entry name" value="APH"/>
    <property type="match status" value="1"/>
</dbReference>
<accession>A0A9P8HZ68</accession>
<organism evidence="2 3">
    <name type="scientific">Glutinoglossum americanum</name>
    <dbReference type="NCBI Taxonomy" id="1670608"/>
    <lineage>
        <taxon>Eukaryota</taxon>
        <taxon>Fungi</taxon>
        <taxon>Dikarya</taxon>
        <taxon>Ascomycota</taxon>
        <taxon>Pezizomycotina</taxon>
        <taxon>Geoglossomycetes</taxon>
        <taxon>Geoglossales</taxon>
        <taxon>Geoglossaceae</taxon>
        <taxon>Glutinoglossum</taxon>
    </lineage>
</organism>
<proteinExistence type="predicted"/>
<dbReference type="AlphaFoldDB" id="A0A9P8HZ68"/>
<evidence type="ECO:0000313" key="2">
    <source>
        <dbReference type="EMBL" id="KAH0537164.1"/>
    </source>
</evidence>
<gene>
    <name evidence="2" type="ORF">FGG08_006034</name>
</gene>
<dbReference type="Proteomes" id="UP000698800">
    <property type="component" value="Unassembled WGS sequence"/>
</dbReference>